<dbReference type="GO" id="GO:0051287">
    <property type="term" value="F:NAD binding"/>
    <property type="evidence" value="ECO:0007669"/>
    <property type="project" value="InterPro"/>
</dbReference>
<gene>
    <name evidence="6" type="ORF">SAMN04489812_5960</name>
</gene>
<dbReference type="Pfam" id="PF00389">
    <property type="entry name" value="2-Hacid_dh"/>
    <property type="match status" value="1"/>
</dbReference>
<sequence>MDSLIVVITDGNLLPLADILQQRLGDSAELRWPTDRAETLAAIADADAIVGGAFDTELAAAAPRLRLVQVSGAGTNGVDRAALRPGIALANTYHHQDAMAEYAVWAAIDLRRGLSGADRQLRAGRWASPAQDPALPLPVGLAGARIGLYGFGHVGERAWRAFASFGSTGAAVTGRGAVRAAEHGLEWAGGVDQLGRLCEESDILLVSAPLTAETTGAIGPAELAALGPDGIMINVARGPVVQETALYEALRDGRLGAAAIDVWYHYPPTVGATTMPADAPFNELHNVLLTPHISGVVRATFEARIGDIATNLLALRDGAPLINLTE</sequence>
<dbReference type="AlphaFoldDB" id="A0A1H2AI80"/>
<comment type="similarity">
    <text evidence="1 3">Belongs to the D-isomer specific 2-hydroxyacid dehydrogenase family.</text>
</comment>
<dbReference type="Gene3D" id="3.40.50.720">
    <property type="entry name" value="NAD(P)-binding Rossmann-like Domain"/>
    <property type="match status" value="2"/>
</dbReference>
<dbReference type="PANTHER" id="PTHR10996:SF283">
    <property type="entry name" value="GLYOXYLATE_HYDROXYPYRUVATE REDUCTASE B"/>
    <property type="match status" value="1"/>
</dbReference>
<keyword evidence="2 3" id="KW-0560">Oxidoreductase</keyword>
<evidence type="ECO:0000256" key="1">
    <source>
        <dbReference type="ARBA" id="ARBA00005854"/>
    </source>
</evidence>
<dbReference type="STRING" id="630515.SAMN04489812_5960"/>
<dbReference type="EMBL" id="LT629772">
    <property type="protein sequence ID" value="SDT45661.1"/>
    <property type="molecule type" value="Genomic_DNA"/>
</dbReference>
<evidence type="ECO:0000256" key="2">
    <source>
        <dbReference type="ARBA" id="ARBA00023002"/>
    </source>
</evidence>
<keyword evidence="7" id="KW-1185">Reference proteome</keyword>
<evidence type="ECO:0000313" key="6">
    <source>
        <dbReference type="EMBL" id="SDT45661.1"/>
    </source>
</evidence>
<evidence type="ECO:0000313" key="7">
    <source>
        <dbReference type="Proteomes" id="UP000199103"/>
    </source>
</evidence>
<reference evidence="6 7" key="1">
    <citation type="submission" date="2016-10" db="EMBL/GenBank/DDBJ databases">
        <authorList>
            <person name="de Groot N.N."/>
        </authorList>
    </citation>
    <scope>NUCLEOTIDE SEQUENCE [LARGE SCALE GENOMIC DNA]</scope>
    <source>
        <strain evidence="6 7">DSM 21800</strain>
    </source>
</reference>
<dbReference type="InterPro" id="IPR006139">
    <property type="entry name" value="D-isomer_2_OHA_DH_cat_dom"/>
</dbReference>
<dbReference type="SUPFAM" id="SSF52283">
    <property type="entry name" value="Formate/glycerate dehydrogenase catalytic domain-like"/>
    <property type="match status" value="1"/>
</dbReference>
<evidence type="ECO:0000259" key="4">
    <source>
        <dbReference type="Pfam" id="PF00389"/>
    </source>
</evidence>
<organism evidence="6 7">
    <name type="scientific">Microlunatus soli</name>
    <dbReference type="NCBI Taxonomy" id="630515"/>
    <lineage>
        <taxon>Bacteria</taxon>
        <taxon>Bacillati</taxon>
        <taxon>Actinomycetota</taxon>
        <taxon>Actinomycetes</taxon>
        <taxon>Propionibacteriales</taxon>
        <taxon>Propionibacteriaceae</taxon>
        <taxon>Microlunatus</taxon>
    </lineage>
</organism>
<evidence type="ECO:0000256" key="3">
    <source>
        <dbReference type="RuleBase" id="RU003719"/>
    </source>
</evidence>
<dbReference type="Proteomes" id="UP000199103">
    <property type="component" value="Chromosome I"/>
</dbReference>
<dbReference type="GO" id="GO:0005829">
    <property type="term" value="C:cytosol"/>
    <property type="evidence" value="ECO:0007669"/>
    <property type="project" value="TreeGrafter"/>
</dbReference>
<dbReference type="GO" id="GO:0030267">
    <property type="term" value="F:glyoxylate reductase (NADPH) activity"/>
    <property type="evidence" value="ECO:0007669"/>
    <property type="project" value="TreeGrafter"/>
</dbReference>
<dbReference type="InterPro" id="IPR050223">
    <property type="entry name" value="D-isomer_2-hydroxyacid_DH"/>
</dbReference>
<name>A0A1H2AI80_9ACTN</name>
<dbReference type="GO" id="GO:0016618">
    <property type="term" value="F:hydroxypyruvate reductase [NAD(P)H] activity"/>
    <property type="evidence" value="ECO:0007669"/>
    <property type="project" value="TreeGrafter"/>
</dbReference>
<evidence type="ECO:0000259" key="5">
    <source>
        <dbReference type="Pfam" id="PF02826"/>
    </source>
</evidence>
<protein>
    <submittedName>
        <fullName evidence="6">Phosphoglycerate dehydrogenase</fullName>
    </submittedName>
</protein>
<proteinExistence type="inferred from homology"/>
<dbReference type="InterPro" id="IPR006140">
    <property type="entry name" value="D-isomer_DH_NAD-bd"/>
</dbReference>
<dbReference type="RefSeq" id="WP_197679923.1">
    <property type="nucleotide sequence ID" value="NZ_LT629772.1"/>
</dbReference>
<dbReference type="Pfam" id="PF02826">
    <property type="entry name" value="2-Hacid_dh_C"/>
    <property type="match status" value="1"/>
</dbReference>
<accession>A0A1H2AI80</accession>
<dbReference type="SUPFAM" id="SSF51735">
    <property type="entry name" value="NAD(P)-binding Rossmann-fold domains"/>
    <property type="match status" value="1"/>
</dbReference>
<dbReference type="PANTHER" id="PTHR10996">
    <property type="entry name" value="2-HYDROXYACID DEHYDROGENASE-RELATED"/>
    <property type="match status" value="1"/>
</dbReference>
<dbReference type="InterPro" id="IPR036291">
    <property type="entry name" value="NAD(P)-bd_dom_sf"/>
</dbReference>
<feature type="domain" description="D-isomer specific 2-hydroxyacid dehydrogenase NAD-binding" evidence="5">
    <location>
        <begin position="105"/>
        <end position="294"/>
    </location>
</feature>
<feature type="domain" description="D-isomer specific 2-hydroxyacid dehydrogenase catalytic" evidence="4">
    <location>
        <begin position="19"/>
        <end position="319"/>
    </location>
</feature>